<keyword evidence="2" id="KW-1185">Reference proteome</keyword>
<gene>
    <name evidence="1" type="ORF">BO86DRAFT_456381</name>
</gene>
<proteinExistence type="predicted"/>
<dbReference type="OrthoDB" id="4427077at2759"/>
<name>A0A8T8X160_ASPJA</name>
<evidence type="ECO:0000313" key="2">
    <source>
        <dbReference type="Proteomes" id="UP000249497"/>
    </source>
</evidence>
<dbReference type="GeneID" id="37180856"/>
<dbReference type="Proteomes" id="UP000249497">
    <property type="component" value="Unassembled WGS sequence"/>
</dbReference>
<organism evidence="1 2">
    <name type="scientific">Aspergillus japonicus CBS 114.51</name>
    <dbReference type="NCBI Taxonomy" id="1448312"/>
    <lineage>
        <taxon>Eukaryota</taxon>
        <taxon>Fungi</taxon>
        <taxon>Dikarya</taxon>
        <taxon>Ascomycota</taxon>
        <taxon>Pezizomycotina</taxon>
        <taxon>Eurotiomycetes</taxon>
        <taxon>Eurotiomycetidae</taxon>
        <taxon>Eurotiales</taxon>
        <taxon>Aspergillaceae</taxon>
        <taxon>Aspergillus</taxon>
        <taxon>Aspergillus subgen. Circumdati</taxon>
    </lineage>
</organism>
<protein>
    <submittedName>
        <fullName evidence="1">Uncharacterized protein</fullName>
    </submittedName>
</protein>
<dbReference type="RefSeq" id="XP_025527534.1">
    <property type="nucleotide sequence ID" value="XM_025677163.1"/>
</dbReference>
<sequence>MFRPDFYSSRQEATVRQFARTLSSTAPGRFFVHICHDLDAGKSVDWEKAAGELGATFRGMRARAVRPRVPRYAGLIYDGYDGAVRLFTEPATDDGDPVPCARDGRVEFCVQDESDRAVIQQWAASLPVCANPADPDVVGLETKLVVKTERAPTVRHLGSRSEYHTCKLYTTLPRHEFHNPPNILTDN</sequence>
<dbReference type="AlphaFoldDB" id="A0A8T8X160"/>
<reference evidence="1 2" key="1">
    <citation type="submission" date="2018-02" db="EMBL/GenBank/DDBJ databases">
        <title>The genomes of Aspergillus section Nigri reveals drivers in fungal speciation.</title>
        <authorList>
            <consortium name="DOE Joint Genome Institute"/>
            <person name="Vesth T.C."/>
            <person name="Nybo J."/>
            <person name="Theobald S."/>
            <person name="Brandl J."/>
            <person name="Frisvad J.C."/>
            <person name="Nielsen K.F."/>
            <person name="Lyhne E.K."/>
            <person name="Kogle M.E."/>
            <person name="Kuo A."/>
            <person name="Riley R."/>
            <person name="Clum A."/>
            <person name="Nolan M."/>
            <person name="Lipzen A."/>
            <person name="Salamov A."/>
            <person name="Henrissat B."/>
            <person name="Wiebenga A."/>
            <person name="De vries R.P."/>
            <person name="Grigoriev I.V."/>
            <person name="Mortensen U.H."/>
            <person name="Andersen M.R."/>
            <person name="Baker S.E."/>
        </authorList>
    </citation>
    <scope>NUCLEOTIDE SEQUENCE [LARGE SCALE GENOMIC DNA]</scope>
    <source>
        <strain evidence="1 2">CBS 114.51</strain>
    </source>
</reference>
<evidence type="ECO:0000313" key="1">
    <source>
        <dbReference type="EMBL" id="RAH81640.1"/>
    </source>
</evidence>
<dbReference type="EMBL" id="KZ824794">
    <property type="protein sequence ID" value="RAH81640.1"/>
    <property type="molecule type" value="Genomic_DNA"/>
</dbReference>
<accession>A0A8T8X160</accession>